<dbReference type="Proteomes" id="UP000002408">
    <property type="component" value="Chromosome"/>
</dbReference>
<gene>
    <name evidence="1" type="ordered locus">Mboo_0774</name>
</gene>
<evidence type="ECO:0000313" key="1">
    <source>
        <dbReference type="EMBL" id="ABS55292.1"/>
    </source>
</evidence>
<proteinExistence type="predicted"/>
<organism evidence="1 2">
    <name type="scientific">Methanoregula boonei (strain DSM 21154 / JCM 14090 / 6A8)</name>
    <dbReference type="NCBI Taxonomy" id="456442"/>
    <lineage>
        <taxon>Archaea</taxon>
        <taxon>Methanobacteriati</taxon>
        <taxon>Methanobacteriota</taxon>
        <taxon>Stenosarchaea group</taxon>
        <taxon>Methanomicrobia</taxon>
        <taxon>Methanomicrobiales</taxon>
        <taxon>Methanoregulaceae</taxon>
        <taxon>Methanoregula</taxon>
    </lineage>
</organism>
<sequence length="94" mass="10374">MKEATMKAISFAPAEVFEPTPVHLDILKTVGDMKSCHISQVVSALQSLHSESRVRSDIRDLLSKRYLDGGKASSEIILRLTSRGRLLILPPQTS</sequence>
<name>A7I6D1_METB6</name>
<dbReference type="STRING" id="456442.Mboo_0774"/>
<protein>
    <submittedName>
        <fullName evidence="1">Uncharacterized protein</fullName>
    </submittedName>
</protein>
<keyword evidence="2" id="KW-1185">Reference proteome</keyword>
<dbReference type="OrthoDB" id="377246at2157"/>
<dbReference type="AlphaFoldDB" id="A7I6D1"/>
<dbReference type="GeneID" id="5410714"/>
<dbReference type="eggNOG" id="arCOG12687">
    <property type="taxonomic scope" value="Archaea"/>
</dbReference>
<dbReference type="KEGG" id="mbn:Mboo_0774"/>
<dbReference type="HOGENOM" id="CLU_2379375_0_0_2"/>
<reference evidence="2" key="1">
    <citation type="journal article" date="2015" name="Microbiology">
        <title>Genome of Methanoregula boonei 6A8 reveals adaptations to oligotrophic peatland environments.</title>
        <authorList>
            <person name="Braeuer S."/>
            <person name="Cadillo-Quiroz H."/>
            <person name="Kyrpides N."/>
            <person name="Woyke T."/>
            <person name="Goodwin L."/>
            <person name="Detter C."/>
            <person name="Podell S."/>
            <person name="Yavitt J.B."/>
            <person name="Zinder S.H."/>
        </authorList>
    </citation>
    <scope>NUCLEOTIDE SEQUENCE [LARGE SCALE GENOMIC DNA]</scope>
    <source>
        <strain evidence="2">DSM 21154 / JCM 14090 / 6A8</strain>
    </source>
</reference>
<dbReference type="EMBL" id="CP000780">
    <property type="protein sequence ID" value="ABS55292.1"/>
    <property type="molecule type" value="Genomic_DNA"/>
</dbReference>
<evidence type="ECO:0000313" key="2">
    <source>
        <dbReference type="Proteomes" id="UP000002408"/>
    </source>
</evidence>
<dbReference type="RefSeq" id="WP_012106315.1">
    <property type="nucleotide sequence ID" value="NC_009712.1"/>
</dbReference>
<accession>A7I6D1</accession>